<dbReference type="PRINTS" id="PR00081">
    <property type="entry name" value="GDHRDH"/>
</dbReference>
<reference key="1">
    <citation type="journal article" date="2014" name="PLoS Genet.">
        <title>Signature Gene Expression Reveals Novel Clues to the Molecular Mechanisms of Dimorphic Transition in Penicillium marneffei.</title>
        <authorList>
            <person name="Yang E."/>
            <person name="Wang G."/>
            <person name="Cai J."/>
            <person name="Woo P.C."/>
            <person name="Lau S.K."/>
            <person name="Yuen K.-Y."/>
            <person name="Chow W.-N."/>
            <person name="Lin X."/>
        </authorList>
    </citation>
    <scope>NUCLEOTIDE SEQUENCE [LARGE SCALE GENOMIC DNA]</scope>
    <source>
        <strain>PM1</strain>
    </source>
</reference>
<accession>A0A093XNF3</accession>
<dbReference type="eggNOG" id="KOG1205">
    <property type="taxonomic scope" value="Eukaryota"/>
</dbReference>
<dbReference type="HOGENOM" id="CLU_010194_8_0_1"/>
<name>A0A093XNF3_TALMA</name>
<dbReference type="AlphaFoldDB" id="A0A093XNF3"/>
<gene>
    <name evidence="3" type="ORF">GQ26_0170420</name>
</gene>
<dbReference type="SUPFAM" id="SSF51735">
    <property type="entry name" value="NAD(P)-binding Rossmann-fold domains"/>
    <property type="match status" value="1"/>
</dbReference>
<comment type="caution">
    <text evidence="3">The sequence shown here is derived from an EMBL/GenBank/DDBJ whole genome shotgun (WGS) entry which is preliminary data.</text>
</comment>
<dbReference type="CDD" id="cd05233">
    <property type="entry name" value="SDR_c"/>
    <property type="match status" value="1"/>
</dbReference>
<dbReference type="PANTHER" id="PTHR43669">
    <property type="entry name" value="5-KETO-D-GLUCONATE 5-REDUCTASE"/>
    <property type="match status" value="1"/>
</dbReference>
<dbReference type="GO" id="GO:0016491">
    <property type="term" value="F:oxidoreductase activity"/>
    <property type="evidence" value="ECO:0007669"/>
    <property type="project" value="UniProtKB-KW"/>
</dbReference>
<proteinExistence type="inferred from homology"/>
<evidence type="ECO:0000313" key="3">
    <source>
        <dbReference type="EMBL" id="KFX46758.1"/>
    </source>
</evidence>
<dbReference type="Pfam" id="PF00106">
    <property type="entry name" value="adh_short"/>
    <property type="match status" value="1"/>
</dbReference>
<keyword evidence="2" id="KW-0560">Oxidoreductase</keyword>
<comment type="similarity">
    <text evidence="1">Belongs to the short-chain dehydrogenases/reductases (SDR) family.</text>
</comment>
<evidence type="ECO:0000256" key="1">
    <source>
        <dbReference type="ARBA" id="ARBA00006484"/>
    </source>
</evidence>
<sequence>MADPRVYNMDYFTDKTYSSITPTLSLSLNRLKRPFTVCVIGASGAIGAGVARSYALAGCSDLILAGRNLEALKAVSKDIVSENDNSSEEQPRTHVQHCDIASPDSVQTLSEFISSSFSALDCVVLVSGISGPVELRITDGSPTDNEWAQVFNTNALGTYHVSHYFIPLLLKSETRSFLVVGSIAACITKGPIANTKYCVSKLAQARIVECVAEQFGAKGLLAVSVHPGAVGSENALKTAPREFIKCMSKFGLVTGFMLIVVADLTDDPNLCGAFCVWLSRDTSRFSWLNGRLVSATWDPEELLARKDYVVMGDLFKFEARTNLNLDI</sequence>
<dbReference type="EMBL" id="JPOX01000017">
    <property type="protein sequence ID" value="KFX46758.1"/>
    <property type="molecule type" value="Genomic_DNA"/>
</dbReference>
<organism evidence="3">
    <name type="scientific">Talaromyces marneffei PM1</name>
    <dbReference type="NCBI Taxonomy" id="1077442"/>
    <lineage>
        <taxon>Eukaryota</taxon>
        <taxon>Fungi</taxon>
        <taxon>Dikarya</taxon>
        <taxon>Ascomycota</taxon>
        <taxon>Pezizomycotina</taxon>
        <taxon>Eurotiomycetes</taxon>
        <taxon>Eurotiomycetidae</taxon>
        <taxon>Eurotiales</taxon>
        <taxon>Trichocomaceae</taxon>
        <taxon>Talaromyces</taxon>
        <taxon>Talaromyces sect. Talaromyces</taxon>
    </lineage>
</organism>
<dbReference type="InterPro" id="IPR002347">
    <property type="entry name" value="SDR_fam"/>
</dbReference>
<dbReference type="PANTHER" id="PTHR43669:SF3">
    <property type="entry name" value="ALCOHOL DEHYDROGENASE, PUTATIVE (AFU_ORTHOLOGUE AFUA_3G03445)-RELATED"/>
    <property type="match status" value="1"/>
</dbReference>
<evidence type="ECO:0000256" key="2">
    <source>
        <dbReference type="ARBA" id="ARBA00023002"/>
    </source>
</evidence>
<dbReference type="Gene3D" id="3.40.50.720">
    <property type="entry name" value="NAD(P)-binding Rossmann-like Domain"/>
    <property type="match status" value="1"/>
</dbReference>
<reference evidence="3" key="2">
    <citation type="journal article" date="2014" name="PLoS Genet.">
        <title>Signature gene expression reveals novel clues to the molecular mechanisms of dimorphic transition in Penicillium marneffei.</title>
        <authorList>
            <person name="Yang E."/>
            <person name="Wang G."/>
            <person name="Cai J."/>
            <person name="Woo P.C."/>
            <person name="Lau S.K."/>
            <person name="Yuen K.-Y."/>
            <person name="Chow W.-N."/>
            <person name="Lin X."/>
        </authorList>
    </citation>
    <scope>NUCLEOTIDE SEQUENCE</scope>
    <source>
        <strain evidence="3">PM1</strain>
    </source>
</reference>
<protein>
    <submittedName>
        <fullName evidence="3">Putative oxidoreductase</fullName>
    </submittedName>
</protein>
<dbReference type="InterPro" id="IPR036291">
    <property type="entry name" value="NAD(P)-bd_dom_sf"/>
</dbReference>